<name>L1K3M6_GUITC</name>
<reference evidence="5" key="2">
    <citation type="submission" date="2012-11" db="EMBL/GenBank/DDBJ databases">
        <authorList>
            <person name="Kuo A."/>
            <person name="Curtis B.A."/>
            <person name="Tanifuji G."/>
            <person name="Burki F."/>
            <person name="Gruber A."/>
            <person name="Irimia M."/>
            <person name="Maruyama S."/>
            <person name="Arias M.C."/>
            <person name="Ball S.G."/>
            <person name="Gile G.H."/>
            <person name="Hirakawa Y."/>
            <person name="Hopkins J.F."/>
            <person name="Rensing S.A."/>
            <person name="Schmutz J."/>
            <person name="Symeonidi A."/>
            <person name="Elias M."/>
            <person name="Eveleigh R.J."/>
            <person name="Herman E.K."/>
            <person name="Klute M.J."/>
            <person name="Nakayama T."/>
            <person name="Obornik M."/>
            <person name="Reyes-Prieto A."/>
            <person name="Armbrust E.V."/>
            <person name="Aves S.J."/>
            <person name="Beiko R.G."/>
            <person name="Coutinho P."/>
            <person name="Dacks J.B."/>
            <person name="Durnford D.G."/>
            <person name="Fast N.M."/>
            <person name="Green B.R."/>
            <person name="Grisdale C."/>
            <person name="Hempe F."/>
            <person name="Henrissat B."/>
            <person name="Hoppner M.P."/>
            <person name="Ishida K.-I."/>
            <person name="Kim E."/>
            <person name="Koreny L."/>
            <person name="Kroth P.G."/>
            <person name="Liu Y."/>
            <person name="Malik S.-B."/>
            <person name="Maier U.G."/>
            <person name="McRose D."/>
            <person name="Mock T."/>
            <person name="Neilson J.A."/>
            <person name="Onodera N.T."/>
            <person name="Poole A.M."/>
            <person name="Pritham E.J."/>
            <person name="Richards T.A."/>
            <person name="Rocap G."/>
            <person name="Roy S.W."/>
            <person name="Sarai C."/>
            <person name="Schaack S."/>
            <person name="Shirato S."/>
            <person name="Slamovits C.H."/>
            <person name="Spencer D.F."/>
            <person name="Suzuki S."/>
            <person name="Worden A.Z."/>
            <person name="Zauner S."/>
            <person name="Barry K."/>
            <person name="Bell C."/>
            <person name="Bharti A.K."/>
            <person name="Crow J.A."/>
            <person name="Grimwood J."/>
            <person name="Kramer R."/>
            <person name="Lindquist E."/>
            <person name="Lucas S."/>
            <person name="Salamov A."/>
            <person name="McFadden G.I."/>
            <person name="Lane C.E."/>
            <person name="Keeling P.J."/>
            <person name="Gray M.W."/>
            <person name="Grigoriev I.V."/>
            <person name="Archibald J.M."/>
        </authorList>
    </citation>
    <scope>NUCLEOTIDE SEQUENCE</scope>
    <source>
        <strain evidence="5">CCMP2712</strain>
    </source>
</reference>
<dbReference type="KEGG" id="gtt:GUITHDRAFT_98984"/>
<evidence type="ECO:0000313" key="5">
    <source>
        <dbReference type="Proteomes" id="UP000011087"/>
    </source>
</evidence>
<keyword evidence="2" id="KW-1133">Transmembrane helix</keyword>
<feature type="transmembrane region" description="Helical" evidence="2">
    <location>
        <begin position="77"/>
        <end position="98"/>
    </location>
</feature>
<evidence type="ECO:0000313" key="3">
    <source>
        <dbReference type="EMBL" id="EKX55204.1"/>
    </source>
</evidence>
<keyword evidence="5" id="KW-1185">Reference proteome</keyword>
<feature type="region of interest" description="Disordered" evidence="1">
    <location>
        <begin position="1"/>
        <end position="30"/>
    </location>
</feature>
<sequence>MGTNREKRSRYRGQDLAQHGKADRNDTAQQKGRSGLWLLGAAQRSLGIRIQGEEQSNRRTLGAAKYRLTSFLSIETLWLWVMGLSAESFANTFAVILMEPLAFVSTFLHDTDHTVTILNLTGSALEEWCNHMVLFCVDFSGSCGGKSDTLEQAARSDLTFEHGMRYISFMLALGVLFNILGRQFASLILAPLLESHDMIRRNGKRIVDLSETVWDDLLFYACLSIMLAACLACRHELVAYGLDDLLSGFFWVPISFAFGQVIEGSLLYEGVQWGTWRCNAVACGLLFVGTFLGALSSFNGTSSDTVQLLLNKSGKGAAVWNVGLNLLTMVLATFAIRAVSQFQIPSIHIAQNVVESFLSLSSPRSNEL</sequence>
<evidence type="ECO:0000313" key="4">
    <source>
        <dbReference type="EnsemblProtists" id="EKX55204"/>
    </source>
</evidence>
<proteinExistence type="predicted"/>
<feature type="transmembrane region" description="Helical" evidence="2">
    <location>
        <begin position="318"/>
        <end position="339"/>
    </location>
</feature>
<feature type="transmembrane region" description="Helical" evidence="2">
    <location>
        <begin position="249"/>
        <end position="268"/>
    </location>
</feature>
<feature type="transmembrane region" description="Helical" evidence="2">
    <location>
        <begin position="280"/>
        <end position="298"/>
    </location>
</feature>
<dbReference type="EnsemblProtists" id="EKX55204">
    <property type="protein sequence ID" value="EKX55204"/>
    <property type="gene ID" value="GUITHDRAFT_98984"/>
</dbReference>
<dbReference type="RefSeq" id="XP_005842184.1">
    <property type="nucleotide sequence ID" value="XM_005842127.1"/>
</dbReference>
<dbReference type="PaxDb" id="55529-EKX55204"/>
<evidence type="ECO:0000256" key="2">
    <source>
        <dbReference type="SAM" id="Phobius"/>
    </source>
</evidence>
<dbReference type="Proteomes" id="UP000011087">
    <property type="component" value="Unassembled WGS sequence"/>
</dbReference>
<feature type="transmembrane region" description="Helical" evidence="2">
    <location>
        <begin position="166"/>
        <end position="193"/>
    </location>
</feature>
<organism evidence="3">
    <name type="scientific">Guillardia theta (strain CCMP2712)</name>
    <name type="common">Cryptophyte</name>
    <dbReference type="NCBI Taxonomy" id="905079"/>
    <lineage>
        <taxon>Eukaryota</taxon>
        <taxon>Cryptophyceae</taxon>
        <taxon>Pyrenomonadales</taxon>
        <taxon>Geminigeraceae</taxon>
        <taxon>Guillardia</taxon>
    </lineage>
</organism>
<keyword evidence="2" id="KW-0812">Transmembrane</keyword>
<dbReference type="EMBL" id="JH992965">
    <property type="protein sequence ID" value="EKX55204.1"/>
    <property type="molecule type" value="Genomic_DNA"/>
</dbReference>
<reference evidence="4" key="3">
    <citation type="submission" date="2015-06" db="UniProtKB">
        <authorList>
            <consortium name="EnsemblProtists"/>
        </authorList>
    </citation>
    <scope>IDENTIFICATION</scope>
</reference>
<protein>
    <submittedName>
        <fullName evidence="3 4">Uncharacterized protein</fullName>
    </submittedName>
</protein>
<dbReference type="HOGENOM" id="CLU_753235_0_0_1"/>
<accession>L1K3M6</accession>
<reference evidence="3 5" key="1">
    <citation type="journal article" date="2012" name="Nature">
        <title>Algal genomes reveal evolutionary mosaicism and the fate of nucleomorphs.</title>
        <authorList>
            <consortium name="DOE Joint Genome Institute"/>
            <person name="Curtis B.A."/>
            <person name="Tanifuji G."/>
            <person name="Burki F."/>
            <person name="Gruber A."/>
            <person name="Irimia M."/>
            <person name="Maruyama S."/>
            <person name="Arias M.C."/>
            <person name="Ball S.G."/>
            <person name="Gile G.H."/>
            <person name="Hirakawa Y."/>
            <person name="Hopkins J.F."/>
            <person name="Kuo A."/>
            <person name="Rensing S.A."/>
            <person name="Schmutz J."/>
            <person name="Symeonidi A."/>
            <person name="Elias M."/>
            <person name="Eveleigh R.J."/>
            <person name="Herman E.K."/>
            <person name="Klute M.J."/>
            <person name="Nakayama T."/>
            <person name="Obornik M."/>
            <person name="Reyes-Prieto A."/>
            <person name="Armbrust E.V."/>
            <person name="Aves S.J."/>
            <person name="Beiko R.G."/>
            <person name="Coutinho P."/>
            <person name="Dacks J.B."/>
            <person name="Durnford D.G."/>
            <person name="Fast N.M."/>
            <person name="Green B.R."/>
            <person name="Grisdale C.J."/>
            <person name="Hempel F."/>
            <person name="Henrissat B."/>
            <person name="Hoppner M.P."/>
            <person name="Ishida K."/>
            <person name="Kim E."/>
            <person name="Koreny L."/>
            <person name="Kroth P.G."/>
            <person name="Liu Y."/>
            <person name="Malik S.B."/>
            <person name="Maier U.G."/>
            <person name="McRose D."/>
            <person name="Mock T."/>
            <person name="Neilson J.A."/>
            <person name="Onodera N.T."/>
            <person name="Poole A.M."/>
            <person name="Pritham E.J."/>
            <person name="Richards T.A."/>
            <person name="Rocap G."/>
            <person name="Roy S.W."/>
            <person name="Sarai C."/>
            <person name="Schaack S."/>
            <person name="Shirato S."/>
            <person name="Slamovits C.H."/>
            <person name="Spencer D.F."/>
            <person name="Suzuki S."/>
            <person name="Worden A.Z."/>
            <person name="Zauner S."/>
            <person name="Barry K."/>
            <person name="Bell C."/>
            <person name="Bharti A.K."/>
            <person name="Crow J.A."/>
            <person name="Grimwood J."/>
            <person name="Kramer R."/>
            <person name="Lindquist E."/>
            <person name="Lucas S."/>
            <person name="Salamov A."/>
            <person name="McFadden G.I."/>
            <person name="Lane C.E."/>
            <person name="Keeling P.J."/>
            <person name="Gray M.W."/>
            <person name="Grigoriev I.V."/>
            <person name="Archibald J.M."/>
        </authorList>
    </citation>
    <scope>NUCLEOTIDE SEQUENCE</scope>
    <source>
        <strain evidence="3 5">CCMP2712</strain>
    </source>
</reference>
<evidence type="ECO:0000256" key="1">
    <source>
        <dbReference type="SAM" id="MobiDB-lite"/>
    </source>
</evidence>
<gene>
    <name evidence="3" type="ORF">GUITHDRAFT_98984</name>
</gene>
<dbReference type="GeneID" id="17311964"/>
<dbReference type="AlphaFoldDB" id="L1K3M6"/>
<feature type="transmembrane region" description="Helical" evidence="2">
    <location>
        <begin position="213"/>
        <end position="237"/>
    </location>
</feature>
<keyword evidence="2" id="KW-0472">Membrane</keyword>